<evidence type="ECO:0000313" key="11">
    <source>
        <dbReference type="Proteomes" id="UP000066042"/>
    </source>
</evidence>
<evidence type="ECO:0000259" key="9">
    <source>
        <dbReference type="PROSITE" id="PS51686"/>
    </source>
</evidence>
<evidence type="ECO:0000256" key="8">
    <source>
        <dbReference type="PROSITE-ProRule" id="PRU01023"/>
    </source>
</evidence>
<proteinExistence type="inferred from homology"/>
<dbReference type="SUPFAM" id="SSF53335">
    <property type="entry name" value="S-adenosyl-L-methionine-dependent methyltransferases"/>
    <property type="match status" value="1"/>
</dbReference>
<dbReference type="AlphaFoldDB" id="A0A0S1XBK7"/>
<evidence type="ECO:0000256" key="2">
    <source>
        <dbReference type="ARBA" id="ARBA00022490"/>
    </source>
</evidence>
<dbReference type="InterPro" id="IPR049560">
    <property type="entry name" value="MeTrfase_RsmB-F_NOP2_cat"/>
</dbReference>
<comment type="subcellular location">
    <subcellularLocation>
        <location evidence="1">Cytoplasm</location>
    </subcellularLocation>
</comment>
<dbReference type="FunFam" id="3.40.50.150:FF:000022">
    <property type="entry name" value="Ribosomal RNA small subunit methyltransferase B"/>
    <property type="match status" value="1"/>
</dbReference>
<evidence type="ECO:0000256" key="7">
    <source>
        <dbReference type="ARBA" id="ARBA00022884"/>
    </source>
</evidence>
<evidence type="ECO:0000256" key="4">
    <source>
        <dbReference type="ARBA" id="ARBA00022603"/>
    </source>
</evidence>
<dbReference type="InterPro" id="IPR035926">
    <property type="entry name" value="NusB-like_sf"/>
</dbReference>
<keyword evidence="2" id="KW-0963">Cytoplasm</keyword>
<name>A0A0S1XBK7_THEBA</name>
<dbReference type="CDD" id="cd02440">
    <property type="entry name" value="AdoMet_MTases"/>
    <property type="match status" value="1"/>
</dbReference>
<dbReference type="Gene3D" id="3.30.70.1170">
    <property type="entry name" value="Sun protein, domain 3"/>
    <property type="match status" value="1"/>
</dbReference>
<dbReference type="GO" id="GO:0005737">
    <property type="term" value="C:cytoplasm"/>
    <property type="evidence" value="ECO:0007669"/>
    <property type="project" value="UniProtKB-SubCell"/>
</dbReference>
<dbReference type="InterPro" id="IPR029063">
    <property type="entry name" value="SAM-dependent_MTases_sf"/>
</dbReference>
<dbReference type="PRINTS" id="PR02008">
    <property type="entry name" value="RCMTFAMILY"/>
</dbReference>
<keyword evidence="7 8" id="KW-0694">RNA-binding</keyword>
<dbReference type="RefSeq" id="WP_056933844.1">
    <property type="nucleotide sequence ID" value="NZ_CP013050.1"/>
</dbReference>
<dbReference type="GO" id="GO:0003723">
    <property type="term" value="F:RNA binding"/>
    <property type="evidence" value="ECO:0007669"/>
    <property type="project" value="UniProtKB-UniRule"/>
</dbReference>
<dbReference type="GO" id="GO:0030488">
    <property type="term" value="P:tRNA methylation"/>
    <property type="evidence" value="ECO:0007669"/>
    <property type="project" value="TreeGrafter"/>
</dbReference>
<evidence type="ECO:0000256" key="5">
    <source>
        <dbReference type="ARBA" id="ARBA00022679"/>
    </source>
</evidence>
<keyword evidence="3" id="KW-0698">rRNA processing</keyword>
<dbReference type="Gene3D" id="1.10.287.730">
    <property type="entry name" value="Helix hairpin bin"/>
    <property type="match status" value="1"/>
</dbReference>
<evidence type="ECO:0000256" key="6">
    <source>
        <dbReference type="ARBA" id="ARBA00022691"/>
    </source>
</evidence>
<sequence>MEEISNAIIQLIEREKEGEKKLSIPPKGVRALIEAVRLAEIIKPSQYAKREAFKKHQIDEYYLNRMLTMLFYDIMKKQGLIDRVINDIVGVNPLILDPWLRAALRVVVDVSLFHHSKPGTLKALKWKGSDFISSKTHPYVGMYYWDIFDKVIGYKPRPKSRDEFLEWKYIAPIWLIRRIKKLLGEETEQFFQAVNSKHSWTSIRVNTLKTTVDEVVKALRSEGKEVKVSERVPTIVKIKGPYDFDRSKLFREGKILVQEEASAVASLILDPKPGMTVVDLAAAPGGKTSHIAELMRNKGKIYAFDIDEFRIKRMKEILKRMGVNIVKIIRKDGRKAPKILGRGIADRVLLDAPCTSSGTIGKNPELRWRLRENKILEIAELQKDLLKAAAQLLKPGGRLLYATCSLFPEENEENIEWFLGTYDNFRLISLNGPYDESPLLKGTMRAYPHRHGTIGFFYALLEKSE</sequence>
<organism evidence="10 11">
    <name type="scientific">Thermococcus barophilus</name>
    <dbReference type="NCBI Taxonomy" id="55802"/>
    <lineage>
        <taxon>Archaea</taxon>
        <taxon>Methanobacteriati</taxon>
        <taxon>Methanobacteriota</taxon>
        <taxon>Thermococci</taxon>
        <taxon>Thermococcales</taxon>
        <taxon>Thermococcaceae</taxon>
        <taxon>Thermococcus</taxon>
    </lineage>
</organism>
<reference evidence="10 11" key="1">
    <citation type="journal article" date="2016" name="Genome Announc.">
        <title>Complete genome sequence of the hyperthermophilic and piezophilic archaeon Thermococcus barophilus Ch5, capable of growth at the expense of hydrogenogenesis from carbon monoxide and formate.</title>
        <authorList>
            <person name="Oger P."/>
            <person name="Sokolova T.G."/>
            <person name="Kozhevnikova D.A."/>
            <person name="Taranov E.A."/>
            <person name="Vannier P."/>
            <person name="Lee H.S."/>
            <person name="Kwon K.K."/>
            <person name="Kang S.G."/>
            <person name="Lee J.H."/>
            <person name="Bonch-Osmolovskaya E.A."/>
            <person name="Lebedinsky A.V."/>
        </authorList>
    </citation>
    <scope>NUCLEOTIDE SEQUENCE [LARGE SCALE GENOMIC DNA]</scope>
    <source>
        <strain evidence="11">Ch5</strain>
    </source>
</reference>
<dbReference type="PROSITE" id="PS51686">
    <property type="entry name" value="SAM_MT_RSMB_NOP"/>
    <property type="match status" value="1"/>
</dbReference>
<evidence type="ECO:0000313" key="10">
    <source>
        <dbReference type="EMBL" id="ALM75124.1"/>
    </source>
</evidence>
<keyword evidence="6 8" id="KW-0949">S-adenosyl-L-methionine</keyword>
<feature type="binding site" evidence="8">
    <location>
        <position position="332"/>
    </location>
    <ligand>
        <name>S-adenosyl-L-methionine</name>
        <dbReference type="ChEBI" id="CHEBI:59789"/>
    </ligand>
</feature>
<dbReference type="NCBIfam" id="TIGR00446">
    <property type="entry name" value="nop2p"/>
    <property type="match status" value="1"/>
</dbReference>
<feature type="active site" description="Nucleophile" evidence="8">
    <location>
        <position position="404"/>
    </location>
</feature>
<dbReference type="PATRIC" id="fig|55802.8.peg.1178"/>
<accession>A0A0S1XBK7</accession>
<dbReference type="PANTHER" id="PTHR22807:SF74">
    <property type="entry name" value="TRNA (CYTOSINE(48)-C(5))-METHYLTRANSFERASE"/>
    <property type="match status" value="1"/>
</dbReference>
<keyword evidence="5 8" id="KW-0808">Transferase</keyword>
<feature type="binding site" evidence="8">
    <location>
        <begin position="281"/>
        <end position="287"/>
    </location>
    <ligand>
        <name>S-adenosyl-L-methionine</name>
        <dbReference type="ChEBI" id="CHEBI:59789"/>
    </ligand>
</feature>
<comment type="similarity">
    <text evidence="8">Belongs to the class I-like SAM-binding methyltransferase superfamily. RsmB/NOP family.</text>
</comment>
<keyword evidence="4 8" id="KW-0489">Methyltransferase</keyword>
<dbReference type="Pfam" id="PF22458">
    <property type="entry name" value="RsmF-B_ferredox"/>
    <property type="match status" value="1"/>
</dbReference>
<dbReference type="Gene3D" id="1.10.940.10">
    <property type="entry name" value="NusB-like"/>
    <property type="match status" value="1"/>
</dbReference>
<dbReference type="STRING" id="55802.TBCH5v1_1197"/>
<dbReference type="EMBL" id="CP013050">
    <property type="protein sequence ID" value="ALM75124.1"/>
    <property type="molecule type" value="Genomic_DNA"/>
</dbReference>
<dbReference type="InterPro" id="IPR023267">
    <property type="entry name" value="RCMT"/>
</dbReference>
<dbReference type="InterPro" id="IPR011023">
    <property type="entry name" value="Nop2p"/>
</dbReference>
<protein>
    <submittedName>
        <fullName evidence="10">Ribosomal RNA small subunit methyltransferase B</fullName>
    </submittedName>
</protein>
<dbReference type="Pfam" id="PF01189">
    <property type="entry name" value="Methyltr_RsmB-F"/>
    <property type="match status" value="1"/>
</dbReference>
<dbReference type="PANTHER" id="PTHR22807">
    <property type="entry name" value="NOP2 YEAST -RELATED NOL1/NOP2/FMU SUN DOMAIN-CONTAINING"/>
    <property type="match status" value="1"/>
</dbReference>
<dbReference type="GO" id="GO:0006364">
    <property type="term" value="P:rRNA processing"/>
    <property type="evidence" value="ECO:0007669"/>
    <property type="project" value="UniProtKB-KW"/>
</dbReference>
<evidence type="ECO:0000256" key="3">
    <source>
        <dbReference type="ARBA" id="ARBA00022552"/>
    </source>
</evidence>
<dbReference type="GeneID" id="26136452"/>
<dbReference type="InterPro" id="IPR001678">
    <property type="entry name" value="MeTrfase_RsmB-F_NOP2_dom"/>
</dbReference>
<feature type="binding site" evidence="8">
    <location>
        <position position="351"/>
    </location>
    <ligand>
        <name>S-adenosyl-L-methionine</name>
        <dbReference type="ChEBI" id="CHEBI:59789"/>
    </ligand>
</feature>
<dbReference type="GO" id="GO:0016428">
    <property type="term" value="F:tRNA (cytidine-5-)-methyltransferase activity"/>
    <property type="evidence" value="ECO:0007669"/>
    <property type="project" value="TreeGrafter"/>
</dbReference>
<feature type="domain" description="SAM-dependent MTase RsmB/NOP-type" evidence="9">
    <location>
        <begin position="191"/>
        <end position="464"/>
    </location>
</feature>
<dbReference type="Proteomes" id="UP000066042">
    <property type="component" value="Chromosome"/>
</dbReference>
<gene>
    <name evidence="10" type="ORF">TBCH5v1_1197</name>
</gene>
<feature type="binding site" evidence="8">
    <location>
        <position position="305"/>
    </location>
    <ligand>
        <name>S-adenosyl-L-methionine</name>
        <dbReference type="ChEBI" id="CHEBI:59789"/>
    </ligand>
</feature>
<dbReference type="InterPro" id="IPR054728">
    <property type="entry name" value="RsmB-like_ferredoxin"/>
</dbReference>
<evidence type="ECO:0000256" key="1">
    <source>
        <dbReference type="ARBA" id="ARBA00004496"/>
    </source>
</evidence>
<dbReference type="Gene3D" id="3.40.50.150">
    <property type="entry name" value="Vaccinia Virus protein VP39"/>
    <property type="match status" value="1"/>
</dbReference>